<feature type="compositionally biased region" description="Basic and acidic residues" evidence="2">
    <location>
        <begin position="1095"/>
        <end position="1114"/>
    </location>
</feature>
<feature type="coiled-coil region" evidence="1">
    <location>
        <begin position="295"/>
        <end position="378"/>
    </location>
</feature>
<reference evidence="4 5" key="1">
    <citation type="journal article" date="2024" name="G3 (Bethesda)">
        <title>Genome assembly of Hibiscus sabdariffa L. provides insights into metabolisms of medicinal natural products.</title>
        <authorList>
            <person name="Kim T."/>
        </authorList>
    </citation>
    <scope>NUCLEOTIDE SEQUENCE [LARGE SCALE GENOMIC DNA]</scope>
    <source>
        <strain evidence="4">TK-2024</strain>
        <tissue evidence="4">Old leaves</tissue>
    </source>
</reference>
<dbReference type="PANTHER" id="PTHR47270">
    <property type="entry name" value="PROTEIN MLP1-LIKE"/>
    <property type="match status" value="1"/>
</dbReference>
<feature type="compositionally biased region" description="Basic and acidic residues" evidence="2">
    <location>
        <begin position="146"/>
        <end position="163"/>
    </location>
</feature>
<feature type="compositionally biased region" description="Low complexity" evidence="2">
    <location>
        <begin position="220"/>
        <end position="234"/>
    </location>
</feature>
<feature type="domain" description="C2 NT-type" evidence="3">
    <location>
        <begin position="10"/>
        <end position="142"/>
    </location>
</feature>
<feature type="coiled-coil region" evidence="1">
    <location>
        <begin position="417"/>
        <end position="581"/>
    </location>
</feature>
<feature type="compositionally biased region" description="Low complexity" evidence="2">
    <location>
        <begin position="272"/>
        <end position="282"/>
    </location>
</feature>
<keyword evidence="1" id="KW-0175">Coiled coil</keyword>
<feature type="coiled-coil region" evidence="1">
    <location>
        <begin position="930"/>
        <end position="985"/>
    </location>
</feature>
<feature type="compositionally biased region" description="Polar residues" evidence="2">
    <location>
        <begin position="171"/>
        <end position="190"/>
    </location>
</feature>
<feature type="region of interest" description="Disordered" evidence="2">
    <location>
        <begin position="209"/>
        <end position="295"/>
    </location>
</feature>
<keyword evidence="5" id="KW-1185">Reference proteome</keyword>
<dbReference type="EMBL" id="JBBPBM010000019">
    <property type="protein sequence ID" value="KAK8553876.1"/>
    <property type="molecule type" value="Genomic_DNA"/>
</dbReference>
<feature type="compositionally biased region" description="Basic residues" evidence="2">
    <location>
        <begin position="1085"/>
        <end position="1094"/>
    </location>
</feature>
<organism evidence="4 5">
    <name type="scientific">Hibiscus sabdariffa</name>
    <name type="common">roselle</name>
    <dbReference type="NCBI Taxonomy" id="183260"/>
    <lineage>
        <taxon>Eukaryota</taxon>
        <taxon>Viridiplantae</taxon>
        <taxon>Streptophyta</taxon>
        <taxon>Embryophyta</taxon>
        <taxon>Tracheophyta</taxon>
        <taxon>Spermatophyta</taxon>
        <taxon>Magnoliopsida</taxon>
        <taxon>eudicotyledons</taxon>
        <taxon>Gunneridae</taxon>
        <taxon>Pentapetalae</taxon>
        <taxon>rosids</taxon>
        <taxon>malvids</taxon>
        <taxon>Malvales</taxon>
        <taxon>Malvaceae</taxon>
        <taxon>Malvoideae</taxon>
        <taxon>Hibiscus</taxon>
    </lineage>
</organism>
<protein>
    <recommendedName>
        <fullName evidence="3">C2 NT-type domain-containing protein</fullName>
    </recommendedName>
</protein>
<name>A0ABR2E977_9ROSI</name>
<comment type="caution">
    <text evidence="4">The sequence shown here is derived from an EMBL/GenBank/DDBJ whole genome shotgun (WGS) entry which is preliminary data.</text>
</comment>
<feature type="compositionally biased region" description="Polar residues" evidence="2">
    <location>
        <begin position="249"/>
        <end position="260"/>
    </location>
</feature>
<dbReference type="Gene3D" id="1.10.287.1490">
    <property type="match status" value="1"/>
</dbReference>
<gene>
    <name evidence="4" type="ORF">V6N12_030857</name>
</gene>
<sequence length="1230" mass="140199">MFRFHKTRPAPASNKSGEKIDFNLSNFKLVQVPKGWDRLFLSIISMENGKTMAKTSKAVVRNGSCHWTETLSESIWVSSTTEMEDCLFKLVVATGSARSSILGEATVNMTGYINSTVIVPVSLPLKKCNHGTVLQVKIQCLTPRPKPMDNEPKQTSSHEEGNNTEHPPALSLSSDGTESLTAKTAESSPTPDLVSAPLQEELVSREVSFSASDSHLSYDSAESSLGRESSTSLSNLNGDSRSLMEKQDAPTSQNGLSNVNSHMDDLSHSDHSSFVSQSSSSDNKQEFSASTWSAKDSSNNLLEAAEKTIEELHAEAKLWKRNAEKLMLDLDILRKQYSDQSKTQANLTTELTAANAELDGLRKEVEHLETLLEKSMVKQTTLGDSTFQDDGVTLLQKELENEIKFQKESTGSLALQLKRSQEANADLVSVLQELEETIEKQKLEMENISSLRSQVSELENAMQQNSEENRNLKIQLQQSRDSEMNLQVEVQLLQQALKDKEASDALEEEYKNKLAAKEREIVGLKVQISESRKERHFSNPEFRKGGDVHLIREIEALKAKLEELETDCNELTDENLELLLKIKETNGGVALSEQKSEMLFLEEKLKKKILREIQSDYNSYIQELESQRIELEAEITDVIKELDQKRTHIQTLEITMQSKEEEIMELRLNQSKLEDIHDQWLASEDKCECLGREITELQATNEALIEECNSIKKSAEDLRKDKSELEEHCAHLEDKLRECSKRIEVFDGNLTLVTKDFASKEERLTMELDEIHDKSKKLEAKLRLEECSYNQMYSEKTDEVENLRQEVESLAKQLSAAHHEKEKTAYDALCEISGLQEAKVKLEAALEEAKSKLRLTESEFKKMESEAKSEVEDLLGELAASRENWETLMAEHDKTLKLLECYKSSERKLKTMVNDLELKLTVSEYERQQASEKSNNMKVQQLKIENLEDDILALREEGITIKAGKEELEASFHLLSRECDDLKAERNYFTQKISTLQKIVSELDVYKHEKVALVEKLVQMEGDLAKKEALLEQAVEIKNELNEIKHTNRQLQQQIKQLQEEKDELLIKAETFEEKLKLKVEEKQKQRHFSYHRNRREDSHYDSNDGSHESELTKATEANNKNKVRVTRLSEGRRSQSNTPRKSSVEGEVVAKEKYERTKSSLEAELSDIRERYLQMSLKYAEVEAQREELVMKLRGVKSIRRWPSLQANGLNAQTRQAGVAKASYFLDDG</sequence>
<feature type="compositionally biased region" description="Polar residues" evidence="2">
    <location>
        <begin position="286"/>
        <end position="295"/>
    </location>
</feature>
<accession>A0ABR2E977</accession>
<dbReference type="PANTHER" id="PTHR47270:SF3">
    <property type="entry name" value="HYPOTETICAL PROTEIN"/>
    <property type="match status" value="1"/>
</dbReference>
<proteinExistence type="predicted"/>
<dbReference type="InterPro" id="IPR019448">
    <property type="entry name" value="NT-C2"/>
</dbReference>
<feature type="compositionally biased region" description="Basic and acidic residues" evidence="2">
    <location>
        <begin position="262"/>
        <end position="271"/>
    </location>
</feature>
<evidence type="ECO:0000313" key="5">
    <source>
        <dbReference type="Proteomes" id="UP001472677"/>
    </source>
</evidence>
<feature type="coiled-coil region" evidence="1">
    <location>
        <begin position="610"/>
        <end position="884"/>
    </location>
</feature>
<evidence type="ECO:0000313" key="4">
    <source>
        <dbReference type="EMBL" id="KAK8553876.1"/>
    </source>
</evidence>
<feature type="region of interest" description="Disordered" evidence="2">
    <location>
        <begin position="1083"/>
        <end position="1150"/>
    </location>
</feature>
<dbReference type="PROSITE" id="PS51840">
    <property type="entry name" value="C2_NT"/>
    <property type="match status" value="1"/>
</dbReference>
<feature type="coiled-coil region" evidence="1">
    <location>
        <begin position="1024"/>
        <end position="1082"/>
    </location>
</feature>
<evidence type="ECO:0000259" key="3">
    <source>
        <dbReference type="PROSITE" id="PS51840"/>
    </source>
</evidence>
<evidence type="ECO:0000256" key="1">
    <source>
        <dbReference type="SAM" id="Coils"/>
    </source>
</evidence>
<evidence type="ECO:0000256" key="2">
    <source>
        <dbReference type="SAM" id="MobiDB-lite"/>
    </source>
</evidence>
<dbReference type="Proteomes" id="UP001472677">
    <property type="component" value="Unassembled WGS sequence"/>
</dbReference>
<dbReference type="Pfam" id="PF10358">
    <property type="entry name" value="NT-C2"/>
    <property type="match status" value="1"/>
</dbReference>
<feature type="region of interest" description="Disordered" evidence="2">
    <location>
        <begin position="143"/>
        <end position="193"/>
    </location>
</feature>